<dbReference type="SUPFAM" id="SSF51569">
    <property type="entry name" value="Aldolase"/>
    <property type="match status" value="1"/>
</dbReference>
<dbReference type="Proteomes" id="UP001501803">
    <property type="component" value="Unassembled WGS sequence"/>
</dbReference>
<comment type="caution">
    <text evidence="4">The sequence shown here is derived from an EMBL/GenBank/DDBJ whole genome shotgun (WGS) entry which is preliminary data.</text>
</comment>
<proteinExistence type="inferred from homology"/>
<dbReference type="PANTHER" id="PTHR12128">
    <property type="entry name" value="DIHYDRODIPICOLINATE SYNTHASE"/>
    <property type="match status" value="1"/>
</dbReference>
<dbReference type="EMBL" id="BAABCN010000012">
    <property type="protein sequence ID" value="GAA3889319.1"/>
    <property type="molecule type" value="Genomic_DNA"/>
</dbReference>
<reference evidence="5" key="1">
    <citation type="journal article" date="2019" name="Int. J. Syst. Evol. Microbiol.">
        <title>The Global Catalogue of Microorganisms (GCM) 10K type strain sequencing project: providing services to taxonomists for standard genome sequencing and annotation.</title>
        <authorList>
            <consortium name="The Broad Institute Genomics Platform"/>
            <consortium name="The Broad Institute Genome Sequencing Center for Infectious Disease"/>
            <person name="Wu L."/>
            <person name="Ma J."/>
        </authorList>
    </citation>
    <scope>NUCLEOTIDE SEQUENCE [LARGE SCALE GENOMIC DNA]</scope>
    <source>
        <strain evidence="5">JCM 17021</strain>
    </source>
</reference>
<keyword evidence="5" id="KW-1185">Reference proteome</keyword>
<evidence type="ECO:0000256" key="2">
    <source>
        <dbReference type="ARBA" id="ARBA00023239"/>
    </source>
</evidence>
<evidence type="ECO:0000256" key="3">
    <source>
        <dbReference type="PIRNR" id="PIRNR001365"/>
    </source>
</evidence>
<keyword evidence="2 3" id="KW-0456">Lyase</keyword>
<protein>
    <recommendedName>
        <fullName evidence="6">Aldolase</fullName>
    </recommendedName>
</protein>
<evidence type="ECO:0000313" key="5">
    <source>
        <dbReference type="Proteomes" id="UP001501803"/>
    </source>
</evidence>
<accession>A0ABP7KVY2</accession>
<dbReference type="Pfam" id="PF00701">
    <property type="entry name" value="DHDPS"/>
    <property type="match status" value="1"/>
</dbReference>
<evidence type="ECO:0000313" key="4">
    <source>
        <dbReference type="EMBL" id="GAA3889319.1"/>
    </source>
</evidence>
<dbReference type="Gene3D" id="3.20.20.70">
    <property type="entry name" value="Aldolase class I"/>
    <property type="match status" value="1"/>
</dbReference>
<gene>
    <name evidence="4" type="ORF">GCM10022381_34010</name>
</gene>
<sequence>MTRYTAQDIRGVVAILPTPSVDGADRWDAVDTVDLAETERLTRSLVEAGVDVILTNGTFGEGATLTLNEVLAFNDTVVQTVSGRVPVFSGATTLNTRDTIDRGRRLRDLGADGLFVGRPMWVALDDDQIVEYHRSVAEALPDMAQVAYDNPSAFKGKMSADVYARLAQIPQIVASKHMGLGLLGERFTADLEAVAGRIRLLPVADDWSTSARIYPEDIVACWSGDVSCGPAPLLALRDAIFAREWDTADVIQGEIAHAVESLFPGGSFEEFSKYNIQIDRAEFEAAGYFRPGPTRAPYTTAPASYLEGGAEVGRRWAALQHKYVGVQSREESTRRAS</sequence>
<dbReference type="PANTHER" id="PTHR12128:SF66">
    <property type="entry name" value="4-HYDROXY-2-OXOGLUTARATE ALDOLASE, MITOCHONDRIAL"/>
    <property type="match status" value="1"/>
</dbReference>
<evidence type="ECO:0000256" key="1">
    <source>
        <dbReference type="ARBA" id="ARBA00007592"/>
    </source>
</evidence>
<dbReference type="RefSeq" id="WP_345068867.1">
    <property type="nucleotide sequence ID" value="NZ_BAABCN010000012.1"/>
</dbReference>
<organism evidence="4 5">
    <name type="scientific">Leifsonia kafniensis</name>
    <dbReference type="NCBI Taxonomy" id="475957"/>
    <lineage>
        <taxon>Bacteria</taxon>
        <taxon>Bacillati</taxon>
        <taxon>Actinomycetota</taxon>
        <taxon>Actinomycetes</taxon>
        <taxon>Micrococcales</taxon>
        <taxon>Microbacteriaceae</taxon>
        <taxon>Leifsonia</taxon>
    </lineage>
</organism>
<dbReference type="InterPro" id="IPR013785">
    <property type="entry name" value="Aldolase_TIM"/>
</dbReference>
<evidence type="ECO:0008006" key="6">
    <source>
        <dbReference type="Google" id="ProtNLM"/>
    </source>
</evidence>
<dbReference type="SMART" id="SM01130">
    <property type="entry name" value="DHDPS"/>
    <property type="match status" value="1"/>
</dbReference>
<comment type="similarity">
    <text evidence="1 3">Belongs to the DapA family.</text>
</comment>
<dbReference type="InterPro" id="IPR002220">
    <property type="entry name" value="DapA-like"/>
</dbReference>
<name>A0ABP7KVY2_9MICO</name>
<dbReference type="PIRSF" id="PIRSF001365">
    <property type="entry name" value="DHDPS"/>
    <property type="match status" value="1"/>
</dbReference>